<evidence type="ECO:0000256" key="3">
    <source>
        <dbReference type="SAM" id="MobiDB-lite"/>
    </source>
</evidence>
<comment type="similarity">
    <text evidence="1">Belongs to the TBCC family.</text>
</comment>
<evidence type="ECO:0000256" key="1">
    <source>
        <dbReference type="ARBA" id="ARBA00008848"/>
    </source>
</evidence>
<dbReference type="AlphaFoldDB" id="A0ABD3PLG7"/>
<dbReference type="PROSITE" id="PS51329">
    <property type="entry name" value="C_CAP_COFACTOR_C"/>
    <property type="match status" value="1"/>
</dbReference>
<keyword evidence="2" id="KW-0547">Nucleotide-binding</keyword>
<dbReference type="SMART" id="SM00673">
    <property type="entry name" value="CARP"/>
    <property type="match status" value="2"/>
</dbReference>
<protein>
    <recommendedName>
        <fullName evidence="5">C-CAP/cofactor C-like domain-containing protein</fullName>
    </recommendedName>
</protein>
<dbReference type="GO" id="GO:0000166">
    <property type="term" value="F:nucleotide binding"/>
    <property type="evidence" value="ECO:0007669"/>
    <property type="project" value="UniProtKB-KW"/>
</dbReference>
<dbReference type="Pfam" id="PF07986">
    <property type="entry name" value="TBCC"/>
    <property type="match status" value="1"/>
</dbReference>
<dbReference type="Proteomes" id="UP001530315">
    <property type="component" value="Unassembled WGS sequence"/>
</dbReference>
<sequence length="286" mass="32703">MTKWHIATDGTVFTDKELYRKHEMETQYTFRDKKNIILTKTPGSILGQPFVIDNCQQCKILLLDHCEQVQIDDVSDSKIFIGASSGSIFVRNCNNCTFTIACSQLRTFGCRNCTFNLYCKTGPAIENSTDMRFGPFNGAYPDHEKDMFLAGLEPSINRWHAIYDFTDPSRNEDNWRYLLPEEQDPMWYPLGKAESCISRKDSPVSLPNNDNDSDGDDSEEIEPSTREKESGFLHKIKVLGLGVWTVISQTVFSIQAFCLGIIFSGMQLPHKLLSYCDEEDEKEKKR</sequence>
<evidence type="ECO:0000313" key="6">
    <source>
        <dbReference type="EMBL" id="KAL3788863.1"/>
    </source>
</evidence>
<dbReference type="InterPro" id="IPR017901">
    <property type="entry name" value="C-CAP_CF_C-like"/>
</dbReference>
<evidence type="ECO:0000256" key="4">
    <source>
        <dbReference type="SAM" id="Phobius"/>
    </source>
</evidence>
<comment type="caution">
    <text evidence="6">The sequence shown here is derived from an EMBL/GenBank/DDBJ whole genome shotgun (WGS) entry which is preliminary data.</text>
</comment>
<feature type="compositionally biased region" description="Acidic residues" evidence="3">
    <location>
        <begin position="211"/>
        <end position="222"/>
    </location>
</feature>
<dbReference type="InterPro" id="IPR039093">
    <property type="entry name" value="XRP2"/>
</dbReference>
<dbReference type="Gene3D" id="2.160.20.70">
    <property type="match status" value="1"/>
</dbReference>
<dbReference type="InterPro" id="IPR006599">
    <property type="entry name" value="CARP_motif"/>
</dbReference>
<dbReference type="PANTHER" id="PTHR15440:SF0">
    <property type="entry name" value="PROTEIN XRP2"/>
    <property type="match status" value="1"/>
</dbReference>
<gene>
    <name evidence="6" type="ORF">ACHAW5_009220</name>
</gene>
<organism evidence="6 7">
    <name type="scientific">Stephanodiscus triporus</name>
    <dbReference type="NCBI Taxonomy" id="2934178"/>
    <lineage>
        <taxon>Eukaryota</taxon>
        <taxon>Sar</taxon>
        <taxon>Stramenopiles</taxon>
        <taxon>Ochrophyta</taxon>
        <taxon>Bacillariophyta</taxon>
        <taxon>Coscinodiscophyceae</taxon>
        <taxon>Thalassiosirophycidae</taxon>
        <taxon>Stephanodiscales</taxon>
        <taxon>Stephanodiscaceae</taxon>
        <taxon>Stephanodiscus</taxon>
    </lineage>
</organism>
<reference evidence="6 7" key="1">
    <citation type="submission" date="2024-10" db="EMBL/GenBank/DDBJ databases">
        <title>Updated reference genomes for cyclostephanoid diatoms.</title>
        <authorList>
            <person name="Roberts W.R."/>
            <person name="Alverson A.J."/>
        </authorList>
    </citation>
    <scope>NUCLEOTIDE SEQUENCE [LARGE SCALE GENOMIC DNA]</scope>
    <source>
        <strain evidence="6 7">AJA276-08</strain>
    </source>
</reference>
<dbReference type="PANTHER" id="PTHR15440">
    <property type="entry name" value="XRP2 PROTEIN"/>
    <property type="match status" value="1"/>
</dbReference>
<dbReference type="InterPro" id="IPR012945">
    <property type="entry name" value="Tubulin-bd_cofactor_C_dom"/>
</dbReference>
<evidence type="ECO:0000259" key="5">
    <source>
        <dbReference type="PROSITE" id="PS51329"/>
    </source>
</evidence>
<keyword evidence="4" id="KW-0812">Transmembrane</keyword>
<dbReference type="InterPro" id="IPR016098">
    <property type="entry name" value="CAP/MinC_C"/>
</dbReference>
<name>A0ABD3PLG7_9STRA</name>
<feature type="domain" description="C-CAP/cofactor C-like" evidence="5">
    <location>
        <begin position="19"/>
        <end position="167"/>
    </location>
</feature>
<proteinExistence type="inferred from homology"/>
<evidence type="ECO:0000313" key="7">
    <source>
        <dbReference type="Proteomes" id="UP001530315"/>
    </source>
</evidence>
<feature type="region of interest" description="Disordered" evidence="3">
    <location>
        <begin position="198"/>
        <end position="227"/>
    </location>
</feature>
<evidence type="ECO:0000256" key="2">
    <source>
        <dbReference type="ARBA" id="ARBA00022741"/>
    </source>
</evidence>
<keyword evidence="4" id="KW-1133">Transmembrane helix</keyword>
<keyword evidence="7" id="KW-1185">Reference proteome</keyword>
<dbReference type="EMBL" id="JALLAZ020000708">
    <property type="protein sequence ID" value="KAL3788863.1"/>
    <property type="molecule type" value="Genomic_DNA"/>
</dbReference>
<keyword evidence="4" id="KW-0472">Membrane</keyword>
<feature type="transmembrane region" description="Helical" evidence="4">
    <location>
        <begin position="238"/>
        <end position="263"/>
    </location>
</feature>
<accession>A0ABD3PLG7</accession>